<feature type="compositionally biased region" description="Low complexity" evidence="2">
    <location>
        <begin position="81"/>
        <end position="96"/>
    </location>
</feature>
<dbReference type="GO" id="GO:0000122">
    <property type="term" value="P:negative regulation of transcription by RNA polymerase II"/>
    <property type="evidence" value="ECO:0007669"/>
    <property type="project" value="TreeGrafter"/>
</dbReference>
<name>A0A091D1J0_FUKDA</name>
<evidence type="ECO:0000313" key="4">
    <source>
        <dbReference type="EMBL" id="KFO24368.1"/>
    </source>
</evidence>
<dbReference type="eggNOG" id="KOG4562">
    <property type="taxonomic scope" value="Eukaryota"/>
</dbReference>
<feature type="region of interest" description="Disordered" evidence="2">
    <location>
        <begin position="1"/>
        <end position="121"/>
    </location>
</feature>
<dbReference type="SMART" id="SM01392">
    <property type="entry name" value="MAGE_N"/>
    <property type="match status" value="1"/>
</dbReference>
<sequence length="361" mass="40076">MPRFPKPRLDFEQSIWDPAEAQDLVDTVVPSAEGEEEPSSSSASFNIFPSTPPPLSSSSSFSLLNLDSPEKEGSPATGMLSTAQSPQRSSPSSISHSKLDEELEEEMGASSSSSQSADSESLADTLVGGKVTDLVHALILKYQMKEPVTEEEMLQVVTEEYKHWFPTIFEKASSCLEMFFGIDVRKMDSAGHTYMLVNSLNLTYDSVLSDDQDMPKNGFLIIILGVILIQENFATEEDIWDFLDMIEVSEGKEHFIYGEPRKLLQNLVQENYLEYRQVPSSDPPCYGFLWGPRAKAETTKMKVLQFVAKIKGTHPSFFLDSYREALQEEEEREQAAASSLGSTSASFFAQHFSAASPGPED</sequence>
<proteinExistence type="predicted"/>
<evidence type="ECO:0000256" key="1">
    <source>
        <dbReference type="ARBA" id="ARBA00084104"/>
    </source>
</evidence>
<feature type="domain" description="MAGE" evidence="3">
    <location>
        <begin position="127"/>
        <end position="325"/>
    </location>
</feature>
<dbReference type="Proteomes" id="UP000028990">
    <property type="component" value="Unassembled WGS sequence"/>
</dbReference>
<dbReference type="FunFam" id="1.10.10.1210:FF:000001">
    <property type="entry name" value="melanoma-associated antigen D1"/>
    <property type="match status" value="1"/>
</dbReference>
<dbReference type="AlphaFoldDB" id="A0A091D1J0"/>
<dbReference type="Gene3D" id="1.10.10.1200">
    <property type="entry name" value="MAGE homology domain, winged helix WH1 motif"/>
    <property type="match status" value="1"/>
</dbReference>
<dbReference type="PANTHER" id="PTHR11736:SF84">
    <property type="entry name" value="MELANOMA-ASSOCIATED ANTIGEN C2"/>
    <property type="match status" value="1"/>
</dbReference>
<protein>
    <submittedName>
        <fullName evidence="4">Melanoma-associated antigen 10</fullName>
    </submittedName>
</protein>
<dbReference type="InterPro" id="IPR021072">
    <property type="entry name" value="MAGE_N"/>
</dbReference>
<reference evidence="4 5" key="1">
    <citation type="submission" date="2013-11" db="EMBL/GenBank/DDBJ databases">
        <title>The Damaraland mole rat (Fukomys damarensis) genome and evolution of African mole rats.</title>
        <authorList>
            <person name="Gladyshev V.N."/>
            <person name="Fang X."/>
        </authorList>
    </citation>
    <scope>NUCLEOTIDE SEQUENCE [LARGE SCALE GENOMIC DNA]</scope>
    <source>
        <tissue evidence="4">Liver</tissue>
    </source>
</reference>
<dbReference type="PANTHER" id="PTHR11736">
    <property type="entry name" value="MELANOMA-ASSOCIATED ANTIGEN MAGE ANTIGEN"/>
    <property type="match status" value="1"/>
</dbReference>
<dbReference type="InterPro" id="IPR037445">
    <property type="entry name" value="MAGE"/>
</dbReference>
<dbReference type="PROSITE" id="PS50838">
    <property type="entry name" value="MAGE"/>
    <property type="match status" value="1"/>
</dbReference>
<dbReference type="EMBL" id="KN123590">
    <property type="protein sequence ID" value="KFO24368.1"/>
    <property type="molecule type" value="Genomic_DNA"/>
</dbReference>
<dbReference type="GO" id="GO:0005634">
    <property type="term" value="C:nucleus"/>
    <property type="evidence" value="ECO:0007669"/>
    <property type="project" value="TreeGrafter"/>
</dbReference>
<dbReference type="FunFam" id="1.10.10.1200:FF:000007">
    <property type="entry name" value="Melanoma-associated antigen C2"/>
    <property type="match status" value="1"/>
</dbReference>
<organism evidence="4 5">
    <name type="scientific">Fukomys damarensis</name>
    <name type="common">Damaraland mole rat</name>
    <name type="synonym">Cryptomys damarensis</name>
    <dbReference type="NCBI Taxonomy" id="885580"/>
    <lineage>
        <taxon>Eukaryota</taxon>
        <taxon>Metazoa</taxon>
        <taxon>Chordata</taxon>
        <taxon>Craniata</taxon>
        <taxon>Vertebrata</taxon>
        <taxon>Euteleostomi</taxon>
        <taxon>Mammalia</taxon>
        <taxon>Eutheria</taxon>
        <taxon>Euarchontoglires</taxon>
        <taxon>Glires</taxon>
        <taxon>Rodentia</taxon>
        <taxon>Hystricomorpha</taxon>
        <taxon>Bathyergidae</taxon>
        <taxon>Fukomys</taxon>
    </lineage>
</organism>
<dbReference type="Pfam" id="PF01454">
    <property type="entry name" value="MAGE"/>
    <property type="match status" value="1"/>
</dbReference>
<gene>
    <name evidence="4" type="ORF">H920_14238</name>
</gene>
<dbReference type="Gene3D" id="1.10.10.1210">
    <property type="entry name" value="MAGE homology domain, winged helix WH2 motif"/>
    <property type="match status" value="1"/>
</dbReference>
<dbReference type="InterPro" id="IPR041898">
    <property type="entry name" value="MAGE_WH1"/>
</dbReference>
<evidence type="ECO:0000313" key="5">
    <source>
        <dbReference type="Proteomes" id="UP000028990"/>
    </source>
</evidence>
<keyword evidence="5" id="KW-1185">Reference proteome</keyword>
<dbReference type="InterPro" id="IPR041899">
    <property type="entry name" value="MAGE_WH2"/>
</dbReference>
<evidence type="ECO:0000259" key="3">
    <source>
        <dbReference type="PROSITE" id="PS50838"/>
    </source>
</evidence>
<feature type="compositionally biased region" description="Low complexity" evidence="2">
    <location>
        <begin position="56"/>
        <end position="67"/>
    </location>
</feature>
<feature type="compositionally biased region" description="Low complexity" evidence="2">
    <location>
        <begin position="108"/>
        <end position="121"/>
    </location>
</feature>
<evidence type="ECO:0000256" key="2">
    <source>
        <dbReference type="SAM" id="MobiDB-lite"/>
    </source>
</evidence>
<keyword evidence="1" id="KW-0825">Tumor antigen</keyword>
<dbReference type="SMART" id="SM01373">
    <property type="entry name" value="MAGE"/>
    <property type="match status" value="1"/>
</dbReference>
<accession>A0A091D1J0</accession>
<dbReference type="InterPro" id="IPR002190">
    <property type="entry name" value="MHD_dom"/>
</dbReference>